<dbReference type="GO" id="GO:0004867">
    <property type="term" value="F:serine-type endopeptidase inhibitor activity"/>
    <property type="evidence" value="ECO:0007669"/>
    <property type="project" value="InterPro"/>
</dbReference>
<comment type="caution">
    <text evidence="3">The sequence shown here is derived from an EMBL/GenBank/DDBJ whole genome shotgun (WGS) entry which is preliminary data.</text>
</comment>
<dbReference type="PANTHER" id="PTHR11461:SF211">
    <property type="entry name" value="GH10112P-RELATED"/>
    <property type="match status" value="1"/>
</dbReference>
<evidence type="ECO:0000313" key="3">
    <source>
        <dbReference type="EMBL" id="KAK6167793.1"/>
    </source>
</evidence>
<sequence length="134" mass="15310">MIFENNFKMCLRISDMDQKDVFQIYLPRVKIENTLKLKPILKLMGINQMFDQFNADLSGMTGRSDLYVDDAIQKAVLQVNEKGTEASAATGFGIAEKALFFSKTLMVNHPFMFVLRDKTTGMDIFHGRYTDPRA</sequence>
<evidence type="ECO:0000256" key="1">
    <source>
        <dbReference type="ARBA" id="ARBA00009500"/>
    </source>
</evidence>
<name>A0AAN8J0Q1_PATCE</name>
<dbReference type="InterPro" id="IPR023795">
    <property type="entry name" value="Serpin_CS"/>
</dbReference>
<evidence type="ECO:0000313" key="4">
    <source>
        <dbReference type="Proteomes" id="UP001347796"/>
    </source>
</evidence>
<reference evidence="3 4" key="1">
    <citation type="submission" date="2024-01" db="EMBL/GenBank/DDBJ databases">
        <title>The genome of the rayed Mediterranean limpet Patella caerulea (Linnaeus, 1758).</title>
        <authorList>
            <person name="Anh-Thu Weber A."/>
            <person name="Halstead-Nussloch G."/>
        </authorList>
    </citation>
    <scope>NUCLEOTIDE SEQUENCE [LARGE SCALE GENOMIC DNA]</scope>
    <source>
        <strain evidence="3">AATW-2023a</strain>
        <tissue evidence="3">Whole specimen</tissue>
    </source>
</reference>
<dbReference type="PROSITE" id="PS00284">
    <property type="entry name" value="SERPIN"/>
    <property type="match status" value="1"/>
</dbReference>
<dbReference type="InterPro" id="IPR000215">
    <property type="entry name" value="Serpin_fam"/>
</dbReference>
<dbReference type="Gene3D" id="2.30.39.10">
    <property type="entry name" value="Alpha-1-antitrypsin, domain 1"/>
    <property type="match status" value="1"/>
</dbReference>
<dbReference type="AlphaFoldDB" id="A0AAN8J0Q1"/>
<organism evidence="3 4">
    <name type="scientific">Patella caerulea</name>
    <name type="common">Rayed Mediterranean limpet</name>
    <dbReference type="NCBI Taxonomy" id="87958"/>
    <lineage>
        <taxon>Eukaryota</taxon>
        <taxon>Metazoa</taxon>
        <taxon>Spiralia</taxon>
        <taxon>Lophotrochozoa</taxon>
        <taxon>Mollusca</taxon>
        <taxon>Gastropoda</taxon>
        <taxon>Patellogastropoda</taxon>
        <taxon>Patelloidea</taxon>
        <taxon>Patellidae</taxon>
        <taxon>Patella</taxon>
    </lineage>
</organism>
<dbReference type="InterPro" id="IPR036186">
    <property type="entry name" value="Serpin_sf"/>
</dbReference>
<gene>
    <name evidence="3" type="ORF">SNE40_021737</name>
</gene>
<keyword evidence="4" id="KW-1185">Reference proteome</keyword>
<comment type="similarity">
    <text evidence="1">Belongs to the serpin family.</text>
</comment>
<dbReference type="InterPro" id="IPR023796">
    <property type="entry name" value="Serpin_dom"/>
</dbReference>
<dbReference type="Pfam" id="PF00079">
    <property type="entry name" value="Serpin"/>
    <property type="match status" value="1"/>
</dbReference>
<protein>
    <recommendedName>
        <fullName evidence="2">Serpin domain-containing protein</fullName>
    </recommendedName>
</protein>
<dbReference type="Proteomes" id="UP001347796">
    <property type="component" value="Unassembled WGS sequence"/>
</dbReference>
<accession>A0AAN8J0Q1</accession>
<dbReference type="InterPro" id="IPR042185">
    <property type="entry name" value="Serpin_sf_2"/>
</dbReference>
<dbReference type="GO" id="GO:0005615">
    <property type="term" value="C:extracellular space"/>
    <property type="evidence" value="ECO:0007669"/>
    <property type="project" value="InterPro"/>
</dbReference>
<dbReference type="PANTHER" id="PTHR11461">
    <property type="entry name" value="SERINE PROTEASE INHIBITOR, SERPIN"/>
    <property type="match status" value="1"/>
</dbReference>
<feature type="domain" description="Serpin" evidence="2">
    <location>
        <begin position="7"/>
        <end position="132"/>
    </location>
</feature>
<dbReference type="SUPFAM" id="SSF56574">
    <property type="entry name" value="Serpins"/>
    <property type="match status" value="1"/>
</dbReference>
<dbReference type="InterPro" id="IPR042178">
    <property type="entry name" value="Serpin_sf_1"/>
</dbReference>
<dbReference type="EMBL" id="JAZGQO010000018">
    <property type="protein sequence ID" value="KAK6167793.1"/>
    <property type="molecule type" value="Genomic_DNA"/>
</dbReference>
<dbReference type="Gene3D" id="3.30.497.10">
    <property type="entry name" value="Antithrombin, subunit I, domain 2"/>
    <property type="match status" value="1"/>
</dbReference>
<evidence type="ECO:0000259" key="2">
    <source>
        <dbReference type="Pfam" id="PF00079"/>
    </source>
</evidence>
<proteinExistence type="inferred from homology"/>